<accession>A0ABD4KUE9</accession>
<sequence>WPQDYRSDTPYKVNWKNEIGTSPEVTISIALTQYPEVMKKTATALGYPEIEIVAKQMGNAAIPHPENGLELKSELHGILKKLHDQFAVKRIHLLICASNAA</sequence>
<feature type="domain" description="SMODS-associated and fused to various effectors" evidence="1">
    <location>
        <begin position="13"/>
        <end position="101"/>
    </location>
</feature>
<gene>
    <name evidence="2" type="ORF">EAY07_25045</name>
</gene>
<reference evidence="2 3" key="1">
    <citation type="journal article" date="2021" name="PeerJ">
        <title>Analysis of 44 Vibrio anguillarum genomes reveals high genetic diversity.</title>
        <authorList>
            <person name="Hansen M.J."/>
            <person name="Dalsgaard I."/>
        </authorList>
    </citation>
    <scope>NUCLEOTIDE SEQUENCE [LARGE SCALE GENOMIC DNA]</scope>
    <source>
        <strain evidence="2 3">17-16730-2A</strain>
    </source>
</reference>
<proteinExistence type="predicted"/>
<feature type="non-terminal residue" evidence="2">
    <location>
        <position position="101"/>
    </location>
</feature>
<feature type="non-terminal residue" evidence="2">
    <location>
        <position position="1"/>
    </location>
</feature>
<dbReference type="EMBL" id="RDOM01000977">
    <property type="protein sequence ID" value="MBF4275216.1"/>
    <property type="molecule type" value="Genomic_DNA"/>
</dbReference>
<dbReference type="AlphaFoldDB" id="A0ABD4KUE9"/>
<dbReference type="InterPro" id="IPR040836">
    <property type="entry name" value="SAVED"/>
</dbReference>
<dbReference type="NCBIfam" id="NF033611">
    <property type="entry name" value="SAVED"/>
    <property type="match status" value="1"/>
</dbReference>
<name>A0ABD4KUE9_VIBAN</name>
<dbReference type="RefSeq" id="WP_194574349.1">
    <property type="nucleotide sequence ID" value="NZ_RDOM01000977.1"/>
</dbReference>
<evidence type="ECO:0000313" key="2">
    <source>
        <dbReference type="EMBL" id="MBF4275216.1"/>
    </source>
</evidence>
<comment type="caution">
    <text evidence="2">The sequence shown here is derived from an EMBL/GenBank/DDBJ whole genome shotgun (WGS) entry which is preliminary data.</text>
</comment>
<protein>
    <submittedName>
        <fullName evidence="2">SAVED domain-containing protein</fullName>
    </submittedName>
</protein>
<evidence type="ECO:0000259" key="1">
    <source>
        <dbReference type="Pfam" id="PF18145"/>
    </source>
</evidence>
<dbReference type="Pfam" id="PF18145">
    <property type="entry name" value="SAVED"/>
    <property type="match status" value="1"/>
</dbReference>
<evidence type="ECO:0000313" key="3">
    <source>
        <dbReference type="Proteomes" id="UP000722957"/>
    </source>
</evidence>
<organism evidence="2 3">
    <name type="scientific">Vibrio anguillarum</name>
    <name type="common">Listonella anguillarum</name>
    <dbReference type="NCBI Taxonomy" id="55601"/>
    <lineage>
        <taxon>Bacteria</taxon>
        <taxon>Pseudomonadati</taxon>
        <taxon>Pseudomonadota</taxon>
        <taxon>Gammaproteobacteria</taxon>
        <taxon>Vibrionales</taxon>
        <taxon>Vibrionaceae</taxon>
        <taxon>Vibrio</taxon>
    </lineage>
</organism>
<dbReference type="Proteomes" id="UP000722957">
    <property type="component" value="Unassembled WGS sequence"/>
</dbReference>